<comment type="subcellular location">
    <subcellularLocation>
        <location evidence="1">Membrane</location>
        <topology evidence="1">Multi-pass membrane protein</topology>
    </subcellularLocation>
</comment>
<feature type="transmembrane region" description="Helical" evidence="7">
    <location>
        <begin position="116"/>
        <end position="135"/>
    </location>
</feature>
<evidence type="ECO:0000313" key="9">
    <source>
        <dbReference type="Ensembl" id="ENSSMRP00000013438.1"/>
    </source>
</evidence>
<dbReference type="Ensembl" id="ENSSMRT00000015654.1">
    <property type="protein sequence ID" value="ENSSMRP00000013438.1"/>
    <property type="gene ID" value="ENSSMRG00000010459.1"/>
</dbReference>
<protein>
    <submittedName>
        <fullName evidence="9">CKLF like MARVEL transmembrane domain containing 7</fullName>
    </submittedName>
</protein>
<feature type="transmembrane region" description="Helical" evidence="7">
    <location>
        <begin position="142"/>
        <end position="165"/>
    </location>
</feature>
<keyword evidence="3 7" id="KW-1133">Transmembrane helix</keyword>
<feature type="region of interest" description="Disordered" evidence="6">
    <location>
        <begin position="1"/>
        <end position="36"/>
    </location>
</feature>
<keyword evidence="2 5" id="KW-0812">Transmembrane</keyword>
<organism evidence="9 10">
    <name type="scientific">Salvator merianae</name>
    <name type="common">Argentine black and white tegu</name>
    <name type="synonym">Tupinambis merianae</name>
    <dbReference type="NCBI Taxonomy" id="96440"/>
    <lineage>
        <taxon>Eukaryota</taxon>
        <taxon>Metazoa</taxon>
        <taxon>Chordata</taxon>
        <taxon>Craniata</taxon>
        <taxon>Vertebrata</taxon>
        <taxon>Euteleostomi</taxon>
        <taxon>Lepidosauria</taxon>
        <taxon>Squamata</taxon>
        <taxon>Bifurcata</taxon>
        <taxon>Unidentata</taxon>
        <taxon>Episquamata</taxon>
        <taxon>Laterata</taxon>
        <taxon>Teiioidea</taxon>
        <taxon>Teiidae</taxon>
        <taxon>Salvator</taxon>
    </lineage>
</organism>
<feature type="compositionally biased region" description="Low complexity" evidence="6">
    <location>
        <begin position="10"/>
        <end position="36"/>
    </location>
</feature>
<evidence type="ECO:0000256" key="7">
    <source>
        <dbReference type="SAM" id="Phobius"/>
    </source>
</evidence>
<dbReference type="PANTHER" id="PTHR22776:SF89">
    <property type="entry name" value="CKLF-LIKE MARVEL TRANSMEMBRANE DOMAIN-CONTAINING PROTEIN 7"/>
    <property type="match status" value="1"/>
</dbReference>
<evidence type="ECO:0000313" key="10">
    <source>
        <dbReference type="Proteomes" id="UP000694421"/>
    </source>
</evidence>
<dbReference type="PROSITE" id="PS51225">
    <property type="entry name" value="MARVEL"/>
    <property type="match status" value="1"/>
</dbReference>
<evidence type="ECO:0000256" key="4">
    <source>
        <dbReference type="ARBA" id="ARBA00023136"/>
    </source>
</evidence>
<name>A0A8D0BUM8_SALMN</name>
<feature type="transmembrane region" description="Helical" evidence="7">
    <location>
        <begin position="43"/>
        <end position="66"/>
    </location>
</feature>
<keyword evidence="4 5" id="KW-0472">Membrane</keyword>
<evidence type="ECO:0000256" key="3">
    <source>
        <dbReference type="ARBA" id="ARBA00022989"/>
    </source>
</evidence>
<keyword evidence="10" id="KW-1185">Reference proteome</keyword>
<dbReference type="GO" id="GO:0016020">
    <property type="term" value="C:membrane"/>
    <property type="evidence" value="ECO:0007669"/>
    <property type="project" value="UniProtKB-SubCell"/>
</dbReference>
<evidence type="ECO:0000256" key="2">
    <source>
        <dbReference type="ARBA" id="ARBA00022692"/>
    </source>
</evidence>
<reference evidence="9" key="1">
    <citation type="submission" date="2025-08" db="UniProtKB">
        <authorList>
            <consortium name="Ensembl"/>
        </authorList>
    </citation>
    <scope>IDENTIFICATION</scope>
</reference>
<accession>A0A8D0BUM8</accession>
<evidence type="ECO:0000256" key="5">
    <source>
        <dbReference type="PROSITE-ProRule" id="PRU00581"/>
    </source>
</evidence>
<dbReference type="OMA" id="FEVVTIW"/>
<dbReference type="Proteomes" id="UP000694421">
    <property type="component" value="Unplaced"/>
</dbReference>
<reference evidence="9" key="2">
    <citation type="submission" date="2025-09" db="UniProtKB">
        <authorList>
            <consortium name="Ensembl"/>
        </authorList>
    </citation>
    <scope>IDENTIFICATION</scope>
</reference>
<sequence>MSHGVRVVRTDASSSGVVGASTSSSSAGPSASGADSEWLDRGYASSCSALMKAAQMILLLIGFICVRASKWTNHSTFSYFEVVSMCVLVMILVFYVVYLIRVYRMMTCINWPLAEFLHYLIGTILLLIASIVVAAKSSNSAGLAAGAVFGFLAAFLCILSIWLSYKVSCVTQSTDAAV</sequence>
<dbReference type="AlphaFoldDB" id="A0A8D0BUM8"/>
<feature type="domain" description="MARVEL" evidence="8">
    <location>
        <begin position="43"/>
        <end position="169"/>
    </location>
</feature>
<dbReference type="InterPro" id="IPR008253">
    <property type="entry name" value="Marvel"/>
</dbReference>
<dbReference type="Pfam" id="PF01284">
    <property type="entry name" value="MARVEL"/>
    <property type="match status" value="1"/>
</dbReference>
<proteinExistence type="predicted"/>
<evidence type="ECO:0000259" key="8">
    <source>
        <dbReference type="PROSITE" id="PS51225"/>
    </source>
</evidence>
<dbReference type="GeneTree" id="ENSGT00510000048725"/>
<feature type="transmembrane region" description="Helical" evidence="7">
    <location>
        <begin position="78"/>
        <end position="100"/>
    </location>
</feature>
<dbReference type="InterPro" id="IPR050578">
    <property type="entry name" value="MARVEL-CKLF_proteins"/>
</dbReference>
<evidence type="ECO:0000256" key="6">
    <source>
        <dbReference type="SAM" id="MobiDB-lite"/>
    </source>
</evidence>
<dbReference type="PANTHER" id="PTHR22776">
    <property type="entry name" value="MARVEL-CONTAINING POTENTIAL LIPID RAFT-ASSOCIATED PROTEIN"/>
    <property type="match status" value="1"/>
</dbReference>
<evidence type="ECO:0000256" key="1">
    <source>
        <dbReference type="ARBA" id="ARBA00004141"/>
    </source>
</evidence>